<evidence type="ECO:0000313" key="2">
    <source>
        <dbReference type="EMBL" id="RPA74372.1"/>
    </source>
</evidence>
<protein>
    <recommendedName>
        <fullName evidence="1">C2H2-domain containing protein second zinc finger domain-containing protein</fullName>
    </recommendedName>
</protein>
<dbReference type="EMBL" id="ML119792">
    <property type="protein sequence ID" value="RPA74372.1"/>
    <property type="molecule type" value="Genomic_DNA"/>
</dbReference>
<organism evidence="2 3">
    <name type="scientific">Ascobolus immersus RN42</name>
    <dbReference type="NCBI Taxonomy" id="1160509"/>
    <lineage>
        <taxon>Eukaryota</taxon>
        <taxon>Fungi</taxon>
        <taxon>Dikarya</taxon>
        <taxon>Ascomycota</taxon>
        <taxon>Pezizomycotina</taxon>
        <taxon>Pezizomycetes</taxon>
        <taxon>Pezizales</taxon>
        <taxon>Ascobolaceae</taxon>
        <taxon>Ascobolus</taxon>
    </lineage>
</organism>
<name>A0A3N4HKI4_ASCIM</name>
<dbReference type="Proteomes" id="UP000275078">
    <property type="component" value="Unassembled WGS sequence"/>
</dbReference>
<sequence length="279" mass="31042">MQATWITVEDDEAFHPNPSFCRTVLGTDQRFSVELGFQTYAPTTLAIDDNFSFSGLPQAPYQNSSQVPYVAGESHWSSSTSLALASFQIPTNMQDLPIFGWQHNHFEVRTNQSSFAALDHEVISASEPLEFANWSELGATAFDAQCASQLADSDDAPMPMQYEFGELKERFHSPEIPPSNTAGSSELSFFNEPYDSTIGSYSSPDSHSLTKLKSRSHHQDIPCSMREHLCPRPDCGRSVPGNGFKNGRIDNLRNHLRQVHGENIPKLKAGRKKEVPSFV</sequence>
<evidence type="ECO:0000313" key="3">
    <source>
        <dbReference type="Proteomes" id="UP000275078"/>
    </source>
</evidence>
<dbReference type="AlphaFoldDB" id="A0A3N4HKI4"/>
<gene>
    <name evidence="2" type="ORF">BJ508DRAFT_366290</name>
</gene>
<dbReference type="Pfam" id="PF26176">
    <property type="entry name" value="zf_C2H2_17_2"/>
    <property type="match status" value="1"/>
</dbReference>
<reference evidence="2 3" key="1">
    <citation type="journal article" date="2018" name="Nat. Ecol. Evol.">
        <title>Pezizomycetes genomes reveal the molecular basis of ectomycorrhizal truffle lifestyle.</title>
        <authorList>
            <person name="Murat C."/>
            <person name="Payen T."/>
            <person name="Noel B."/>
            <person name="Kuo A."/>
            <person name="Morin E."/>
            <person name="Chen J."/>
            <person name="Kohler A."/>
            <person name="Krizsan K."/>
            <person name="Balestrini R."/>
            <person name="Da Silva C."/>
            <person name="Montanini B."/>
            <person name="Hainaut M."/>
            <person name="Levati E."/>
            <person name="Barry K.W."/>
            <person name="Belfiori B."/>
            <person name="Cichocki N."/>
            <person name="Clum A."/>
            <person name="Dockter R.B."/>
            <person name="Fauchery L."/>
            <person name="Guy J."/>
            <person name="Iotti M."/>
            <person name="Le Tacon F."/>
            <person name="Lindquist E.A."/>
            <person name="Lipzen A."/>
            <person name="Malagnac F."/>
            <person name="Mello A."/>
            <person name="Molinier V."/>
            <person name="Miyauchi S."/>
            <person name="Poulain J."/>
            <person name="Riccioni C."/>
            <person name="Rubini A."/>
            <person name="Sitrit Y."/>
            <person name="Splivallo R."/>
            <person name="Traeger S."/>
            <person name="Wang M."/>
            <person name="Zifcakova L."/>
            <person name="Wipf D."/>
            <person name="Zambonelli A."/>
            <person name="Paolocci F."/>
            <person name="Nowrousian M."/>
            <person name="Ottonello S."/>
            <person name="Baldrian P."/>
            <person name="Spatafora J.W."/>
            <person name="Henrissat B."/>
            <person name="Nagy L.G."/>
            <person name="Aury J.M."/>
            <person name="Wincker P."/>
            <person name="Grigoriev I.V."/>
            <person name="Bonfante P."/>
            <person name="Martin F.M."/>
        </authorList>
    </citation>
    <scope>NUCLEOTIDE SEQUENCE [LARGE SCALE GENOMIC DNA]</scope>
    <source>
        <strain evidence="2 3">RN42</strain>
    </source>
</reference>
<keyword evidence="3" id="KW-1185">Reference proteome</keyword>
<proteinExistence type="predicted"/>
<dbReference type="InterPro" id="IPR059095">
    <property type="entry name" value="Znf_C2H2_17_2nd"/>
</dbReference>
<evidence type="ECO:0000259" key="1">
    <source>
        <dbReference type="Pfam" id="PF26176"/>
    </source>
</evidence>
<feature type="domain" description="C2H2-domain containing protein second zinc finger" evidence="1">
    <location>
        <begin position="228"/>
        <end position="260"/>
    </location>
</feature>
<dbReference type="OrthoDB" id="5509414at2759"/>
<accession>A0A3N4HKI4</accession>